<dbReference type="Proteomes" id="UP000027822">
    <property type="component" value="Unassembled WGS sequence"/>
</dbReference>
<dbReference type="Gene3D" id="2.30.130.30">
    <property type="entry name" value="Hypothetical protein"/>
    <property type="match status" value="1"/>
</dbReference>
<evidence type="ECO:0000313" key="2">
    <source>
        <dbReference type="EMBL" id="KEK17516.1"/>
    </source>
</evidence>
<evidence type="ECO:0000259" key="1">
    <source>
        <dbReference type="SMART" id="SM01022"/>
    </source>
</evidence>
<dbReference type="SMART" id="SM01022">
    <property type="entry name" value="ASCH"/>
    <property type="match status" value="1"/>
</dbReference>
<accession>A0A073JTL8</accession>
<dbReference type="RefSeq" id="WP_034642995.1">
    <property type="nucleotide sequence ID" value="NZ_CBCSJC010000001.1"/>
</dbReference>
<reference evidence="2 3" key="1">
    <citation type="submission" date="2014-06" db="EMBL/GenBank/DDBJ databases">
        <title>Draft genome sequence of Bacillus manliponensis JCM 15802 (MCCC 1A00708).</title>
        <authorList>
            <person name="Lai Q."/>
            <person name="Liu Y."/>
            <person name="Shao Z."/>
        </authorList>
    </citation>
    <scope>NUCLEOTIDE SEQUENCE [LARGE SCALE GENOMIC DNA]</scope>
    <source>
        <strain evidence="2 3">JCM 15802</strain>
    </source>
</reference>
<dbReference type="InterPro" id="IPR007374">
    <property type="entry name" value="ASCH_domain"/>
</dbReference>
<dbReference type="STRING" id="574376.BAMA_12270"/>
<proteinExistence type="predicted"/>
<dbReference type="SUPFAM" id="SSF88697">
    <property type="entry name" value="PUA domain-like"/>
    <property type="match status" value="1"/>
</dbReference>
<name>A0A073JTL8_9BACI</name>
<dbReference type="Pfam" id="PF04266">
    <property type="entry name" value="ASCH"/>
    <property type="match status" value="1"/>
</dbReference>
<dbReference type="AlphaFoldDB" id="A0A073JTL8"/>
<evidence type="ECO:0000313" key="3">
    <source>
        <dbReference type="Proteomes" id="UP000027822"/>
    </source>
</evidence>
<sequence>MKHIMGLYDEPFQSIKEGKKVYEVRLNDEKRRKLHIGDTIEFIRVPENDEALQVEVIGIRKYDTFQEMYEDIPFHLFDCEGWTMDEMIDGTYEIYTKEQEKQWGTLAIQIQKIEK</sequence>
<feature type="domain" description="ASCH" evidence="1">
    <location>
        <begin position="5"/>
        <end position="114"/>
    </location>
</feature>
<dbReference type="PIRSF" id="PIRSF016134">
    <property type="entry name" value="UCP016134"/>
    <property type="match status" value="1"/>
</dbReference>
<dbReference type="eggNOG" id="COG4043">
    <property type="taxonomic scope" value="Bacteria"/>
</dbReference>
<protein>
    <recommendedName>
        <fullName evidence="1">ASCH domain-containing protein</fullName>
    </recommendedName>
</protein>
<comment type="caution">
    <text evidence="2">The sequence shown here is derived from an EMBL/GenBank/DDBJ whole genome shotgun (WGS) entry which is preliminary data.</text>
</comment>
<gene>
    <name evidence="2" type="ORF">BAMA_12270</name>
</gene>
<dbReference type="InterPro" id="IPR016645">
    <property type="entry name" value="UCP016134"/>
</dbReference>
<organism evidence="2 3">
    <name type="scientific">Bacillus manliponensis</name>
    <dbReference type="NCBI Taxonomy" id="574376"/>
    <lineage>
        <taxon>Bacteria</taxon>
        <taxon>Bacillati</taxon>
        <taxon>Bacillota</taxon>
        <taxon>Bacilli</taxon>
        <taxon>Bacillales</taxon>
        <taxon>Bacillaceae</taxon>
        <taxon>Bacillus</taxon>
        <taxon>Bacillus cereus group</taxon>
    </lineage>
</organism>
<dbReference type="InterPro" id="IPR015947">
    <property type="entry name" value="PUA-like_sf"/>
</dbReference>
<dbReference type="CDD" id="cd06555">
    <property type="entry name" value="ASCH_PF0470_like"/>
    <property type="match status" value="1"/>
</dbReference>
<dbReference type="OrthoDB" id="9790388at2"/>
<keyword evidence="3" id="KW-1185">Reference proteome</keyword>
<dbReference type="EMBL" id="JOTN01000026">
    <property type="protein sequence ID" value="KEK17516.1"/>
    <property type="molecule type" value="Genomic_DNA"/>
</dbReference>